<feature type="signal peptide" evidence="5">
    <location>
        <begin position="1"/>
        <end position="31"/>
    </location>
</feature>
<evidence type="ECO:0000256" key="5">
    <source>
        <dbReference type="RuleBase" id="RU361235"/>
    </source>
</evidence>
<evidence type="ECO:0000313" key="8">
    <source>
        <dbReference type="Proteomes" id="UP001378592"/>
    </source>
</evidence>
<sequence>MGRSQRSAAATATSWTFALWALWALAVPARALIDSPRLIGARAYDAPLTSTAPSPYTNGAADADLEDPVVTISKGTLRGSLLESRLGRLIYAFRGIRYVQAPVGPLRFQPPQPYPAWDGVFNATEDGPACPQENGYSFPTNEDCLFLNVYTTQLPTARSNPKRPVFLYIHMGGWYGNNARSDNHGPQYLADQDLVIVTFNYRLGALGFISTGDDVLTGNYAMKDQVAAMRWVQENIEAFGGDPNRVTLAGYSAGAAAVWFHLASPMSRGLFQQAMALSASINAQYDLTEDVRNPLDLARRQAEVAGCTEVDTSQQIKDCLMELPAQQISGVLAAGELFDWGIDPVLIWYPVVEKDTPGEEHFLTQNVQDIFLSGNFTQVPWITGRTRDEFDWRASTVFNDDSLRTDMNEHWDAVAPKAFMYVTHENSDYISDQLREFYIHNGDVTAENVDPLGKLYSDSIIGFGEDRAVKTVASLSKAPVWYYNFEYQGRYSYQYRGNTSIPYGVMHQDDVMYFFYLAAVFPYFDSSAPENWAIDRLTKLWGNFVIHGHPTPEADPLLDNVIWEPFTVENLNYLNFANSTLDLRQGLFQDRMDTWSRLFPEGAPPCA</sequence>
<comment type="similarity">
    <text evidence="1 5">Belongs to the type-B carboxylesterase/lipase family.</text>
</comment>
<organism evidence="7 8">
    <name type="scientific">Gryllus longicercus</name>
    <dbReference type="NCBI Taxonomy" id="2509291"/>
    <lineage>
        <taxon>Eukaryota</taxon>
        <taxon>Metazoa</taxon>
        <taxon>Ecdysozoa</taxon>
        <taxon>Arthropoda</taxon>
        <taxon>Hexapoda</taxon>
        <taxon>Insecta</taxon>
        <taxon>Pterygota</taxon>
        <taxon>Neoptera</taxon>
        <taxon>Polyneoptera</taxon>
        <taxon>Orthoptera</taxon>
        <taxon>Ensifera</taxon>
        <taxon>Gryllidea</taxon>
        <taxon>Grylloidea</taxon>
        <taxon>Gryllidae</taxon>
        <taxon>Gryllinae</taxon>
        <taxon>Gryllus</taxon>
    </lineage>
</organism>
<dbReference type="Pfam" id="PF00135">
    <property type="entry name" value="COesterase"/>
    <property type="match status" value="1"/>
</dbReference>
<dbReference type="PANTHER" id="PTHR11559">
    <property type="entry name" value="CARBOXYLESTERASE"/>
    <property type="match status" value="1"/>
</dbReference>
<protein>
    <recommendedName>
        <fullName evidence="5">Carboxylic ester hydrolase</fullName>
        <ecNumber evidence="5">3.1.1.-</ecNumber>
    </recommendedName>
</protein>
<keyword evidence="8" id="KW-1185">Reference proteome</keyword>
<evidence type="ECO:0000259" key="6">
    <source>
        <dbReference type="Pfam" id="PF00135"/>
    </source>
</evidence>
<evidence type="ECO:0000313" key="7">
    <source>
        <dbReference type="EMBL" id="KAK7793132.1"/>
    </source>
</evidence>
<dbReference type="AlphaFoldDB" id="A0AAN9YXF1"/>
<evidence type="ECO:0000256" key="3">
    <source>
        <dbReference type="ARBA" id="ARBA00022801"/>
    </source>
</evidence>
<proteinExistence type="inferred from homology"/>
<evidence type="ECO:0000256" key="2">
    <source>
        <dbReference type="ARBA" id="ARBA00022487"/>
    </source>
</evidence>
<comment type="caution">
    <text evidence="7">The sequence shown here is derived from an EMBL/GenBank/DDBJ whole genome shotgun (WGS) entry which is preliminary data.</text>
</comment>
<dbReference type="SUPFAM" id="SSF53474">
    <property type="entry name" value="alpha/beta-Hydrolases"/>
    <property type="match status" value="1"/>
</dbReference>
<reference evidence="7 8" key="1">
    <citation type="submission" date="2024-03" db="EMBL/GenBank/DDBJ databases">
        <title>The genome assembly and annotation of the cricket Gryllus longicercus Weissman &amp; Gray.</title>
        <authorList>
            <person name="Szrajer S."/>
            <person name="Gray D."/>
            <person name="Ylla G."/>
        </authorList>
    </citation>
    <scope>NUCLEOTIDE SEQUENCE [LARGE SCALE GENOMIC DNA]</scope>
    <source>
        <strain evidence="7">DAG 2021-001</strain>
        <tissue evidence="7">Whole body minus gut</tissue>
    </source>
</reference>
<dbReference type="InterPro" id="IPR029058">
    <property type="entry name" value="AB_hydrolase_fold"/>
</dbReference>
<dbReference type="InterPro" id="IPR019826">
    <property type="entry name" value="Carboxylesterase_B_AS"/>
</dbReference>
<dbReference type="InterPro" id="IPR002018">
    <property type="entry name" value="CarbesteraseB"/>
</dbReference>
<gene>
    <name evidence="7" type="ORF">R5R35_006525</name>
</gene>
<feature type="domain" description="Carboxylesterase type B" evidence="6">
    <location>
        <begin position="67"/>
        <end position="595"/>
    </location>
</feature>
<feature type="chain" id="PRO_5042671190" description="Carboxylic ester hydrolase" evidence="5">
    <location>
        <begin position="32"/>
        <end position="607"/>
    </location>
</feature>
<dbReference type="PROSITE" id="PS00122">
    <property type="entry name" value="CARBOXYLESTERASE_B_1"/>
    <property type="match status" value="1"/>
</dbReference>
<dbReference type="EMBL" id="JAZDUA010000401">
    <property type="protein sequence ID" value="KAK7793132.1"/>
    <property type="molecule type" value="Genomic_DNA"/>
</dbReference>
<dbReference type="Proteomes" id="UP001378592">
    <property type="component" value="Unassembled WGS sequence"/>
</dbReference>
<evidence type="ECO:0000256" key="4">
    <source>
        <dbReference type="ARBA" id="ARBA00023180"/>
    </source>
</evidence>
<keyword evidence="2" id="KW-0719">Serine esterase</keyword>
<keyword evidence="5" id="KW-0732">Signal</keyword>
<dbReference type="GO" id="GO:0052689">
    <property type="term" value="F:carboxylic ester hydrolase activity"/>
    <property type="evidence" value="ECO:0007669"/>
    <property type="project" value="UniProtKB-KW"/>
</dbReference>
<dbReference type="Gene3D" id="3.40.50.1820">
    <property type="entry name" value="alpha/beta hydrolase"/>
    <property type="match status" value="1"/>
</dbReference>
<evidence type="ECO:0000256" key="1">
    <source>
        <dbReference type="ARBA" id="ARBA00005964"/>
    </source>
</evidence>
<keyword evidence="4" id="KW-0325">Glycoprotein</keyword>
<name>A0AAN9YXF1_9ORTH</name>
<accession>A0AAN9YXF1</accession>
<dbReference type="InterPro" id="IPR050309">
    <property type="entry name" value="Type-B_Carboxylest/Lipase"/>
</dbReference>
<keyword evidence="3 5" id="KW-0378">Hydrolase</keyword>
<dbReference type="EC" id="3.1.1.-" evidence="5"/>